<proteinExistence type="inferred from homology"/>
<keyword evidence="3" id="KW-0479">Metal-binding</keyword>
<keyword evidence="5" id="KW-0862">Zinc</keyword>
<keyword evidence="4" id="KW-0378">Hydrolase</keyword>
<name>A0A510HIC9_9ACTN</name>
<dbReference type="CDD" id="cd07729">
    <property type="entry name" value="AHL_lactonase_MBL-fold"/>
    <property type="match status" value="1"/>
</dbReference>
<dbReference type="PANTHER" id="PTHR42978:SF2">
    <property type="entry name" value="102 KBASES UNSTABLE REGION: FROM 1 TO 119443"/>
    <property type="match status" value="1"/>
</dbReference>
<dbReference type="GO" id="GO:0016787">
    <property type="term" value="F:hydrolase activity"/>
    <property type="evidence" value="ECO:0007669"/>
    <property type="project" value="UniProtKB-KW"/>
</dbReference>
<sequence length="271" mass="31158">MKLFVLDNGTLELDMAWLVLNPKPATVDNKHPQADWVTIPTYTVLVEHPDLGWVLFDGTCHPEWESRWPEALQPIFPYRAEERQYLPMQLEQLNLKMSDIDIVVISHLHLDHCGCLDFFRGTKAGRRGIIVHDAEFAHALKVTHKGPVDYSGAYVKGDFDMPNLNYDLMIGPHLELAPDLHLYHWPGHTPGLIGMVAHTEHSGTFIFTSDAIYLERNLKEWVLSGIVYDTVAYFNSMYQIKQLARKHDATLGYGHDMEKFRALKKAPEYYE</sequence>
<gene>
    <name evidence="7" type="primary">aiiB</name>
    <name evidence="7" type="ORF">RxyAA322_15850</name>
</gene>
<evidence type="ECO:0000259" key="6">
    <source>
        <dbReference type="SMART" id="SM00849"/>
    </source>
</evidence>
<evidence type="ECO:0000256" key="2">
    <source>
        <dbReference type="ARBA" id="ARBA00007749"/>
    </source>
</evidence>
<reference evidence="7" key="1">
    <citation type="journal article" date="2019" name="Microbiol. Resour. Announc.">
        <title>Complete Genome Sequence of Rubrobacter xylanophilus Strain AA3-22, Isolated from Arima Onsen in Japan.</title>
        <authorList>
            <person name="Tomariguchi N."/>
            <person name="Miyazaki K."/>
        </authorList>
    </citation>
    <scope>NUCLEOTIDE SEQUENCE [LARGE SCALE GENOMIC DNA]</scope>
    <source>
        <strain evidence="7">AA3-22</strain>
    </source>
</reference>
<evidence type="ECO:0000256" key="4">
    <source>
        <dbReference type="ARBA" id="ARBA00022801"/>
    </source>
</evidence>
<dbReference type="RefSeq" id="WP_143527764.1">
    <property type="nucleotide sequence ID" value="NZ_AP019791.1"/>
</dbReference>
<comment type="similarity">
    <text evidence="2">Belongs to the metallo-beta-lactamase superfamily.</text>
</comment>
<dbReference type="GO" id="GO:0046872">
    <property type="term" value="F:metal ion binding"/>
    <property type="evidence" value="ECO:0007669"/>
    <property type="project" value="UniProtKB-KW"/>
</dbReference>
<evidence type="ECO:0000313" key="8">
    <source>
        <dbReference type="Proteomes" id="UP000318065"/>
    </source>
</evidence>
<dbReference type="InterPro" id="IPR001279">
    <property type="entry name" value="Metallo-B-lactamas"/>
</dbReference>
<dbReference type="InterPro" id="IPR051013">
    <property type="entry name" value="MBL_superfamily_lactonases"/>
</dbReference>
<evidence type="ECO:0000256" key="3">
    <source>
        <dbReference type="ARBA" id="ARBA00022723"/>
    </source>
</evidence>
<dbReference type="InterPro" id="IPR036866">
    <property type="entry name" value="RibonucZ/Hydroxyglut_hydro"/>
</dbReference>
<keyword evidence="8" id="KW-1185">Reference proteome</keyword>
<evidence type="ECO:0000313" key="7">
    <source>
        <dbReference type="EMBL" id="BBL79731.1"/>
    </source>
</evidence>
<dbReference type="OrthoDB" id="3865988at2"/>
<dbReference type="Proteomes" id="UP000318065">
    <property type="component" value="Chromosome"/>
</dbReference>
<dbReference type="EMBL" id="AP019791">
    <property type="protein sequence ID" value="BBL79731.1"/>
    <property type="molecule type" value="Genomic_DNA"/>
</dbReference>
<dbReference type="Pfam" id="PF00753">
    <property type="entry name" value="Lactamase_B"/>
    <property type="match status" value="1"/>
</dbReference>
<dbReference type="Gene3D" id="3.60.15.10">
    <property type="entry name" value="Ribonuclease Z/Hydroxyacylglutathione hydrolase-like"/>
    <property type="match status" value="1"/>
</dbReference>
<evidence type="ECO:0000256" key="5">
    <source>
        <dbReference type="ARBA" id="ARBA00022833"/>
    </source>
</evidence>
<evidence type="ECO:0000256" key="1">
    <source>
        <dbReference type="ARBA" id="ARBA00001947"/>
    </source>
</evidence>
<dbReference type="PANTHER" id="PTHR42978">
    <property type="entry name" value="QUORUM-QUENCHING LACTONASE YTNP-RELATED-RELATED"/>
    <property type="match status" value="1"/>
</dbReference>
<protein>
    <submittedName>
        <fullName evidence="7">N-acyl homoserine lactonase AiiB</fullName>
    </submittedName>
</protein>
<comment type="cofactor">
    <cofactor evidence="1">
        <name>Zn(2+)</name>
        <dbReference type="ChEBI" id="CHEBI:29105"/>
    </cofactor>
</comment>
<dbReference type="SUPFAM" id="SSF56281">
    <property type="entry name" value="Metallo-hydrolase/oxidoreductase"/>
    <property type="match status" value="1"/>
</dbReference>
<dbReference type="AlphaFoldDB" id="A0A510HIC9"/>
<organism evidence="7 8">
    <name type="scientific">Rubrobacter xylanophilus</name>
    <dbReference type="NCBI Taxonomy" id="49319"/>
    <lineage>
        <taxon>Bacteria</taxon>
        <taxon>Bacillati</taxon>
        <taxon>Actinomycetota</taxon>
        <taxon>Rubrobacteria</taxon>
        <taxon>Rubrobacterales</taxon>
        <taxon>Rubrobacteraceae</taxon>
        <taxon>Rubrobacter</taxon>
    </lineage>
</organism>
<accession>A0A510HIC9</accession>
<dbReference type="SMART" id="SM00849">
    <property type="entry name" value="Lactamase_B"/>
    <property type="match status" value="1"/>
</dbReference>
<feature type="domain" description="Metallo-beta-lactamase" evidence="6">
    <location>
        <begin position="40"/>
        <end position="255"/>
    </location>
</feature>